<dbReference type="OrthoDB" id="9815709at2"/>
<evidence type="ECO:0000313" key="6">
    <source>
        <dbReference type="Proteomes" id="UP000316008"/>
    </source>
</evidence>
<proteinExistence type="inferred from homology"/>
<reference evidence="5 6" key="1">
    <citation type="submission" date="2019-07" db="EMBL/GenBank/DDBJ databases">
        <authorList>
            <person name="Huq M.A."/>
        </authorList>
    </citation>
    <scope>NUCLEOTIDE SEQUENCE [LARGE SCALE GENOMIC DNA]</scope>
    <source>
        <strain evidence="5 6">MAH-3</strain>
    </source>
</reference>
<dbReference type="Gene3D" id="3.30.70.1660">
    <property type="match status" value="1"/>
</dbReference>
<evidence type="ECO:0000259" key="4">
    <source>
        <dbReference type="PROSITE" id="PS00745"/>
    </source>
</evidence>
<dbReference type="Gene3D" id="3.30.160.20">
    <property type="match status" value="1"/>
</dbReference>
<dbReference type="InterPro" id="IPR045853">
    <property type="entry name" value="Pep_chain_release_fac_I_sf"/>
</dbReference>
<dbReference type="Proteomes" id="UP000316008">
    <property type="component" value="Unassembled WGS sequence"/>
</dbReference>
<evidence type="ECO:0000256" key="1">
    <source>
        <dbReference type="ARBA" id="ARBA00010835"/>
    </source>
</evidence>
<dbReference type="InterPro" id="IPR017509">
    <property type="entry name" value="PrfH"/>
</dbReference>
<accession>A0A556MXV5</accession>
<dbReference type="PANTHER" id="PTHR43116">
    <property type="entry name" value="PEPTIDE CHAIN RELEASE FACTOR 2"/>
    <property type="match status" value="1"/>
</dbReference>
<feature type="compositionally biased region" description="Basic and acidic residues" evidence="3">
    <location>
        <begin position="221"/>
        <end position="231"/>
    </location>
</feature>
<dbReference type="AlphaFoldDB" id="A0A556MXV5"/>
<dbReference type="EMBL" id="VLPL01000004">
    <property type="protein sequence ID" value="TSJ44751.1"/>
    <property type="molecule type" value="Genomic_DNA"/>
</dbReference>
<dbReference type="Pfam" id="PF00472">
    <property type="entry name" value="RF-1"/>
    <property type="match status" value="1"/>
</dbReference>
<evidence type="ECO:0000313" key="5">
    <source>
        <dbReference type="EMBL" id="TSJ44751.1"/>
    </source>
</evidence>
<protein>
    <submittedName>
        <fullName evidence="5">Peptide chain release factor H</fullName>
    </submittedName>
</protein>
<organism evidence="5 6">
    <name type="scientific">Fluviicola chungangensis</name>
    <dbReference type="NCBI Taxonomy" id="2597671"/>
    <lineage>
        <taxon>Bacteria</taxon>
        <taxon>Pseudomonadati</taxon>
        <taxon>Bacteroidota</taxon>
        <taxon>Flavobacteriia</taxon>
        <taxon>Flavobacteriales</taxon>
        <taxon>Crocinitomicaceae</taxon>
        <taxon>Fluviicola</taxon>
    </lineage>
</organism>
<evidence type="ECO:0000256" key="2">
    <source>
        <dbReference type="SAM" id="Coils"/>
    </source>
</evidence>
<sequence>METKLVHITTAKGPLECQLAAGKILAALLAELRQKGVQAEVIDRTAGQENGTILSATIQINGIAIQTAIQSWLGTIQWIQQSPYRPNHGRKNWFVGIFEVNPVEITGWDENEISYQSVRSSGAGGQHVNKVSSAVRAIHKPSGTMVFVQESRSQLQNKKIARERIREKLEKVQSEKLVSVINQTWSQHQELERGNPVRTFTGMDFKPKKAEKTFKKQRNKLKQELKKELNG</sequence>
<name>A0A556MXV5_9FLAO</name>
<dbReference type="PANTHER" id="PTHR43116:SF3">
    <property type="entry name" value="CLASS I PEPTIDE CHAIN RELEASE FACTOR"/>
    <property type="match status" value="1"/>
</dbReference>
<keyword evidence="6" id="KW-1185">Reference proteome</keyword>
<dbReference type="GO" id="GO:0003747">
    <property type="term" value="F:translation release factor activity"/>
    <property type="evidence" value="ECO:0007669"/>
    <property type="project" value="InterPro"/>
</dbReference>
<dbReference type="NCBIfam" id="TIGR03072">
    <property type="entry name" value="release_prfH"/>
    <property type="match status" value="1"/>
</dbReference>
<keyword evidence="2" id="KW-0175">Coiled coil</keyword>
<feature type="coiled-coil region" evidence="2">
    <location>
        <begin position="148"/>
        <end position="175"/>
    </location>
</feature>
<feature type="domain" description="Prokaryotic-type class I peptide chain release factors" evidence="4">
    <location>
        <begin position="119"/>
        <end position="135"/>
    </location>
</feature>
<dbReference type="InterPro" id="IPR000352">
    <property type="entry name" value="Pep_chain_release_fac_I"/>
</dbReference>
<comment type="similarity">
    <text evidence="1">Belongs to the prokaryotic/mitochondrial release factor family.</text>
</comment>
<gene>
    <name evidence="5" type="ORF">FO442_09115</name>
</gene>
<dbReference type="PROSITE" id="PS00745">
    <property type="entry name" value="RF_PROK_I"/>
    <property type="match status" value="1"/>
</dbReference>
<dbReference type="RefSeq" id="WP_144332865.1">
    <property type="nucleotide sequence ID" value="NZ_VLPL01000004.1"/>
</dbReference>
<evidence type="ECO:0000256" key="3">
    <source>
        <dbReference type="SAM" id="MobiDB-lite"/>
    </source>
</evidence>
<dbReference type="SUPFAM" id="SSF75620">
    <property type="entry name" value="Release factor"/>
    <property type="match status" value="1"/>
</dbReference>
<comment type="caution">
    <text evidence="5">The sequence shown here is derived from an EMBL/GenBank/DDBJ whole genome shotgun (WGS) entry which is preliminary data.</text>
</comment>
<feature type="region of interest" description="Disordered" evidence="3">
    <location>
        <begin position="208"/>
        <end position="231"/>
    </location>
</feature>